<evidence type="ECO:0000256" key="1">
    <source>
        <dbReference type="SAM" id="Coils"/>
    </source>
</evidence>
<name>A0A1T4K5T8_9FIRM</name>
<sequence>MKNNTEICLELLESTEQQRDIISQKEETIRKLVNENLEQENLIKELLNDMEMRHREISLRSLF</sequence>
<evidence type="ECO:0000313" key="3">
    <source>
        <dbReference type="Proteomes" id="UP000196365"/>
    </source>
</evidence>
<dbReference type="AlphaFoldDB" id="A0A1T4K5T8"/>
<keyword evidence="3" id="KW-1185">Reference proteome</keyword>
<reference evidence="2 3" key="1">
    <citation type="submission" date="2017-02" db="EMBL/GenBank/DDBJ databases">
        <authorList>
            <person name="Peterson S.W."/>
        </authorList>
    </citation>
    <scope>NUCLEOTIDE SEQUENCE [LARGE SCALE GENOMIC DNA]</scope>
    <source>
        <strain evidence="2 3">DSM 15102</strain>
    </source>
</reference>
<keyword evidence="1" id="KW-0175">Coiled coil</keyword>
<dbReference type="Proteomes" id="UP000196365">
    <property type="component" value="Unassembled WGS sequence"/>
</dbReference>
<organism evidence="2 3">
    <name type="scientific">Garciella nitratireducens DSM 15102</name>
    <dbReference type="NCBI Taxonomy" id="1121911"/>
    <lineage>
        <taxon>Bacteria</taxon>
        <taxon>Bacillati</taxon>
        <taxon>Bacillota</taxon>
        <taxon>Clostridia</taxon>
        <taxon>Eubacteriales</taxon>
        <taxon>Eubacteriaceae</taxon>
        <taxon>Garciella</taxon>
    </lineage>
</organism>
<accession>A0A1T4K5T8</accession>
<dbReference type="EMBL" id="FUWV01000001">
    <property type="protein sequence ID" value="SJZ37675.1"/>
    <property type="molecule type" value="Genomic_DNA"/>
</dbReference>
<gene>
    <name evidence="2" type="ORF">SAMN02745973_00356</name>
</gene>
<dbReference type="RefSeq" id="WP_087677795.1">
    <property type="nucleotide sequence ID" value="NZ_FUWV01000001.1"/>
</dbReference>
<protein>
    <submittedName>
        <fullName evidence="2">Uncharacterized protein</fullName>
    </submittedName>
</protein>
<feature type="coiled-coil region" evidence="1">
    <location>
        <begin position="22"/>
        <end position="49"/>
    </location>
</feature>
<evidence type="ECO:0000313" key="2">
    <source>
        <dbReference type="EMBL" id="SJZ37675.1"/>
    </source>
</evidence>
<proteinExistence type="predicted"/>